<feature type="compositionally biased region" description="Basic and acidic residues" evidence="1">
    <location>
        <begin position="189"/>
        <end position="199"/>
    </location>
</feature>
<sequence length="199" mass="22886">MSRNDQMFMKKIEKAMHTVELCPYVDRITANLERNEACSKIVINSICHQFHHPGLRASREIAAFANSIGHEREWVTVWPVEGQRAREIDACDDCGWQPAREEGHGSMIASSFGTNCVLIMAVPLTRTNKAKTQSRFKPSRCYFLRMEFTFDRNGHKFVTDLRERVTRSYSAMPLAMNPQMWDGLSSNKQTEDRHSNGML</sequence>
<organism evidence="2 3">
    <name type="scientific">Panagrellus redivivus</name>
    <name type="common">Microworm</name>
    <dbReference type="NCBI Taxonomy" id="6233"/>
    <lineage>
        <taxon>Eukaryota</taxon>
        <taxon>Metazoa</taxon>
        <taxon>Ecdysozoa</taxon>
        <taxon>Nematoda</taxon>
        <taxon>Chromadorea</taxon>
        <taxon>Rhabditida</taxon>
        <taxon>Tylenchina</taxon>
        <taxon>Panagrolaimomorpha</taxon>
        <taxon>Panagrolaimoidea</taxon>
        <taxon>Panagrolaimidae</taxon>
        <taxon>Panagrellus</taxon>
    </lineage>
</organism>
<evidence type="ECO:0000313" key="2">
    <source>
        <dbReference type="Proteomes" id="UP000492821"/>
    </source>
</evidence>
<evidence type="ECO:0000313" key="3">
    <source>
        <dbReference type="WBParaSite" id="Pan_g11939.t1"/>
    </source>
</evidence>
<feature type="region of interest" description="Disordered" evidence="1">
    <location>
        <begin position="180"/>
        <end position="199"/>
    </location>
</feature>
<protein>
    <submittedName>
        <fullName evidence="3">DUF4218 domain-containing protein</fullName>
    </submittedName>
</protein>
<keyword evidence="2" id="KW-1185">Reference proteome</keyword>
<reference evidence="2" key="1">
    <citation type="journal article" date="2013" name="Genetics">
        <title>The draft genome and transcriptome of Panagrellus redivivus are shaped by the harsh demands of a free-living lifestyle.</title>
        <authorList>
            <person name="Srinivasan J."/>
            <person name="Dillman A.R."/>
            <person name="Macchietto M.G."/>
            <person name="Heikkinen L."/>
            <person name="Lakso M."/>
            <person name="Fracchia K.M."/>
            <person name="Antoshechkin I."/>
            <person name="Mortazavi A."/>
            <person name="Wong G."/>
            <person name="Sternberg P.W."/>
        </authorList>
    </citation>
    <scope>NUCLEOTIDE SEQUENCE [LARGE SCALE GENOMIC DNA]</scope>
    <source>
        <strain evidence="2">MT8872</strain>
    </source>
</reference>
<name>A0A7E4USB9_PANRE</name>
<reference evidence="3" key="2">
    <citation type="submission" date="2020-10" db="UniProtKB">
        <authorList>
            <consortium name="WormBaseParasite"/>
        </authorList>
    </citation>
    <scope>IDENTIFICATION</scope>
</reference>
<dbReference type="WBParaSite" id="Pan_g11939.t1">
    <property type="protein sequence ID" value="Pan_g11939.t1"/>
    <property type="gene ID" value="Pan_g11939"/>
</dbReference>
<accession>A0A7E4USB9</accession>
<evidence type="ECO:0000256" key="1">
    <source>
        <dbReference type="SAM" id="MobiDB-lite"/>
    </source>
</evidence>
<dbReference type="AlphaFoldDB" id="A0A7E4USB9"/>
<proteinExistence type="predicted"/>
<dbReference type="Proteomes" id="UP000492821">
    <property type="component" value="Unassembled WGS sequence"/>
</dbReference>